<evidence type="ECO:0000256" key="1">
    <source>
        <dbReference type="ARBA" id="ARBA00004613"/>
    </source>
</evidence>
<dbReference type="InterPro" id="IPR008499">
    <property type="entry name" value="Leg1"/>
</dbReference>
<organism evidence="7 8">
    <name type="scientific">Cottoperca gobio</name>
    <name type="common">Frogmouth</name>
    <name type="synonym">Aphritis gobio</name>
    <dbReference type="NCBI Taxonomy" id="56716"/>
    <lineage>
        <taxon>Eukaryota</taxon>
        <taxon>Metazoa</taxon>
        <taxon>Chordata</taxon>
        <taxon>Craniata</taxon>
        <taxon>Vertebrata</taxon>
        <taxon>Euteleostomi</taxon>
        <taxon>Actinopterygii</taxon>
        <taxon>Neopterygii</taxon>
        <taxon>Teleostei</taxon>
        <taxon>Neoteleostei</taxon>
        <taxon>Acanthomorphata</taxon>
        <taxon>Eupercaria</taxon>
        <taxon>Perciformes</taxon>
        <taxon>Notothenioidei</taxon>
        <taxon>Bovichtidae</taxon>
        <taxon>Cottoperca</taxon>
    </lineage>
</organism>
<dbReference type="OrthoDB" id="17046at2759"/>
<dbReference type="KEGG" id="cgob:115003922"/>
<dbReference type="Proteomes" id="UP000504630">
    <property type="component" value="Chromosome 24"/>
</dbReference>
<dbReference type="RefSeq" id="XP_029281720.1">
    <property type="nucleotide sequence ID" value="XM_029425860.1"/>
</dbReference>
<evidence type="ECO:0000256" key="4">
    <source>
        <dbReference type="ARBA" id="ARBA00022729"/>
    </source>
</evidence>
<dbReference type="PANTHER" id="PTHR18820">
    <property type="entry name" value="LEG1"/>
    <property type="match status" value="1"/>
</dbReference>
<dbReference type="CTD" id="796447"/>
<dbReference type="PANTHER" id="PTHR18820:SF1">
    <property type="entry name" value="PROTEIN LEG1 HOMOLOG"/>
    <property type="match status" value="1"/>
</dbReference>
<dbReference type="GeneID" id="115003922"/>
<comment type="similarity">
    <text evidence="2">Belongs to the LEG1 family.</text>
</comment>
<keyword evidence="7" id="KW-1185">Reference proteome</keyword>
<accession>A0A6J2P8A4</accession>
<sequence>MSDPHSSSVMLRPTFLCLFLACAVSLSSAAVILENGMPILWAHTAEQLTDLPVQNDILNPDPWHFLHRMSLYRLMIAATDPFMGCMGTNATDNPMWGLALQLGWMLTSGRLADPSGATTCGLQTGDTMCVSPQSWWSCVNYYVSALPFLSAAQQGFMGAGVQVQMQVPDGVQGYCTTYADCSTTYPDAMTKWDAFFQGLKAAADSPLPDNEKKDSLLGLYWDAQMASSYASAACNPKQSQYSSVEVAFAKSWLNSAEYVSAAHFQSNLEQSAMFLTPLPSRILKEDDVAPNIADLNHEENHSLYIFSWMTNANSLLGGRLVSLWKRAMCSVSTREKGREMLQQLLLNPGFATTTFLSIATGMTTSC</sequence>
<gene>
    <name evidence="8" type="primary">leg1.1</name>
</gene>
<dbReference type="InParanoid" id="A0A6J2P8A4"/>
<comment type="subcellular location">
    <subcellularLocation>
        <location evidence="1">Secreted</location>
    </subcellularLocation>
</comment>
<name>A0A6J2P8A4_COTGO</name>
<keyword evidence="5" id="KW-0325">Glycoprotein</keyword>
<dbReference type="GO" id="GO:0005615">
    <property type="term" value="C:extracellular space"/>
    <property type="evidence" value="ECO:0007669"/>
    <property type="project" value="TreeGrafter"/>
</dbReference>
<evidence type="ECO:0000313" key="8">
    <source>
        <dbReference type="RefSeq" id="XP_029281720.1"/>
    </source>
</evidence>
<keyword evidence="3" id="KW-0964">Secreted</keyword>
<dbReference type="Pfam" id="PF05612">
    <property type="entry name" value="Leg1"/>
    <property type="match status" value="1"/>
</dbReference>
<feature type="signal peptide" evidence="6">
    <location>
        <begin position="1"/>
        <end position="29"/>
    </location>
</feature>
<evidence type="ECO:0000256" key="3">
    <source>
        <dbReference type="ARBA" id="ARBA00022525"/>
    </source>
</evidence>
<dbReference type="FunCoup" id="A0A6J2P8A4">
    <property type="interactions" value="1095"/>
</dbReference>
<feature type="chain" id="PRO_5026788059" evidence="6">
    <location>
        <begin position="30"/>
        <end position="366"/>
    </location>
</feature>
<evidence type="ECO:0000256" key="5">
    <source>
        <dbReference type="ARBA" id="ARBA00023180"/>
    </source>
</evidence>
<evidence type="ECO:0000256" key="6">
    <source>
        <dbReference type="SAM" id="SignalP"/>
    </source>
</evidence>
<proteinExistence type="inferred from homology"/>
<keyword evidence="4 6" id="KW-0732">Signal</keyword>
<evidence type="ECO:0000256" key="2">
    <source>
        <dbReference type="ARBA" id="ARBA00009122"/>
    </source>
</evidence>
<dbReference type="AlphaFoldDB" id="A0A6J2P8A4"/>
<reference evidence="8" key="1">
    <citation type="submission" date="2025-08" db="UniProtKB">
        <authorList>
            <consortium name="RefSeq"/>
        </authorList>
    </citation>
    <scope>IDENTIFICATION</scope>
</reference>
<protein>
    <submittedName>
        <fullName evidence="8">Liver-enriched gene 1, tandem duplicate 1</fullName>
    </submittedName>
</protein>
<evidence type="ECO:0000313" key="7">
    <source>
        <dbReference type="Proteomes" id="UP000504630"/>
    </source>
</evidence>